<dbReference type="GO" id="GO:0008237">
    <property type="term" value="F:metallopeptidase activity"/>
    <property type="evidence" value="ECO:0007669"/>
    <property type="project" value="InterPro"/>
</dbReference>
<dbReference type="Gene3D" id="3.40.390.10">
    <property type="entry name" value="Collagenase (Catalytic Domain)"/>
    <property type="match status" value="1"/>
</dbReference>
<dbReference type="EMBL" id="JAUIQD010000006">
    <property type="protein sequence ID" value="KAK3346465.1"/>
    <property type="molecule type" value="Genomic_DNA"/>
</dbReference>
<sequence>MHSSPIPRTGPFTFSTRFFGIGSYLPNILRHELGHILGLRHDNAATCEPENPSVELSLENPLSIMNFYRDPSRIRACSIQDSDVTAVRKLYSLNQSTLKGFDVITVDPDTLDERN</sequence>
<protein>
    <recommendedName>
        <fullName evidence="3">Peptidase M10 metallopeptidase domain-containing protein</fullName>
    </recommendedName>
</protein>
<evidence type="ECO:0008006" key="3">
    <source>
        <dbReference type="Google" id="ProtNLM"/>
    </source>
</evidence>
<reference evidence="1" key="2">
    <citation type="submission" date="2023-06" db="EMBL/GenBank/DDBJ databases">
        <authorList>
            <consortium name="Lawrence Berkeley National Laboratory"/>
            <person name="Haridas S."/>
            <person name="Hensen N."/>
            <person name="Bonometti L."/>
            <person name="Westerberg I."/>
            <person name="Brannstrom I.O."/>
            <person name="Guillou S."/>
            <person name="Cros-Aarteil S."/>
            <person name="Calhoun S."/>
            <person name="Kuo A."/>
            <person name="Mondo S."/>
            <person name="Pangilinan J."/>
            <person name="Riley R."/>
            <person name="Labutti K."/>
            <person name="Andreopoulos B."/>
            <person name="Lipzen A."/>
            <person name="Chen C."/>
            <person name="Yanf M."/>
            <person name="Daum C."/>
            <person name="Ng V."/>
            <person name="Clum A."/>
            <person name="Steindorff A."/>
            <person name="Ohm R."/>
            <person name="Martin F."/>
            <person name="Silar P."/>
            <person name="Natvig D."/>
            <person name="Lalanne C."/>
            <person name="Gautier V."/>
            <person name="Ament-Velasquez S.L."/>
            <person name="Kruys A."/>
            <person name="Hutchinson M.I."/>
            <person name="Powell A.J."/>
            <person name="Barry K."/>
            <person name="Miller A.N."/>
            <person name="Grigoriev I.V."/>
            <person name="Debuchy R."/>
            <person name="Gladieux P."/>
            <person name="Thoren M.H."/>
            <person name="Johannesson H."/>
        </authorList>
    </citation>
    <scope>NUCLEOTIDE SEQUENCE</scope>
    <source>
        <strain evidence="1">CBS 955.72</strain>
    </source>
</reference>
<dbReference type="InterPro" id="IPR024079">
    <property type="entry name" value="MetalloPept_cat_dom_sf"/>
</dbReference>
<comment type="caution">
    <text evidence="1">The sequence shown here is derived from an EMBL/GenBank/DDBJ whole genome shotgun (WGS) entry which is preliminary data.</text>
</comment>
<evidence type="ECO:0000313" key="1">
    <source>
        <dbReference type="EMBL" id="KAK3346465.1"/>
    </source>
</evidence>
<dbReference type="Proteomes" id="UP001275084">
    <property type="component" value="Unassembled WGS sequence"/>
</dbReference>
<dbReference type="AlphaFoldDB" id="A0AAJ0HBV4"/>
<keyword evidence="2" id="KW-1185">Reference proteome</keyword>
<proteinExistence type="predicted"/>
<dbReference type="SUPFAM" id="SSF55486">
    <property type="entry name" value="Metalloproteases ('zincins'), catalytic domain"/>
    <property type="match status" value="1"/>
</dbReference>
<reference evidence="1" key="1">
    <citation type="journal article" date="2023" name="Mol. Phylogenet. Evol.">
        <title>Genome-scale phylogeny and comparative genomics of the fungal order Sordariales.</title>
        <authorList>
            <person name="Hensen N."/>
            <person name="Bonometti L."/>
            <person name="Westerberg I."/>
            <person name="Brannstrom I.O."/>
            <person name="Guillou S."/>
            <person name="Cros-Aarteil S."/>
            <person name="Calhoun S."/>
            <person name="Haridas S."/>
            <person name="Kuo A."/>
            <person name="Mondo S."/>
            <person name="Pangilinan J."/>
            <person name="Riley R."/>
            <person name="LaButti K."/>
            <person name="Andreopoulos B."/>
            <person name="Lipzen A."/>
            <person name="Chen C."/>
            <person name="Yan M."/>
            <person name="Daum C."/>
            <person name="Ng V."/>
            <person name="Clum A."/>
            <person name="Steindorff A."/>
            <person name="Ohm R.A."/>
            <person name="Martin F."/>
            <person name="Silar P."/>
            <person name="Natvig D.O."/>
            <person name="Lalanne C."/>
            <person name="Gautier V."/>
            <person name="Ament-Velasquez S.L."/>
            <person name="Kruys A."/>
            <person name="Hutchinson M.I."/>
            <person name="Powell A.J."/>
            <person name="Barry K."/>
            <person name="Miller A.N."/>
            <person name="Grigoriev I.V."/>
            <person name="Debuchy R."/>
            <person name="Gladieux P."/>
            <person name="Hiltunen Thoren M."/>
            <person name="Johannesson H."/>
        </authorList>
    </citation>
    <scope>NUCLEOTIDE SEQUENCE</scope>
    <source>
        <strain evidence="1">CBS 955.72</strain>
    </source>
</reference>
<organism evidence="1 2">
    <name type="scientific">Lasiosphaeria hispida</name>
    <dbReference type="NCBI Taxonomy" id="260671"/>
    <lineage>
        <taxon>Eukaryota</taxon>
        <taxon>Fungi</taxon>
        <taxon>Dikarya</taxon>
        <taxon>Ascomycota</taxon>
        <taxon>Pezizomycotina</taxon>
        <taxon>Sordariomycetes</taxon>
        <taxon>Sordariomycetidae</taxon>
        <taxon>Sordariales</taxon>
        <taxon>Lasiosphaeriaceae</taxon>
        <taxon>Lasiosphaeria</taxon>
    </lineage>
</organism>
<accession>A0AAJ0HBV4</accession>
<evidence type="ECO:0000313" key="2">
    <source>
        <dbReference type="Proteomes" id="UP001275084"/>
    </source>
</evidence>
<gene>
    <name evidence="1" type="ORF">B0T25DRAFT_552066</name>
</gene>
<name>A0AAJ0HBV4_9PEZI</name>